<reference evidence="7 8" key="1">
    <citation type="submission" date="2012-08" db="EMBL/GenBank/DDBJ databases">
        <title>Whole genome shotgun sequence of Gordonia rhizosphera NBRC 16068.</title>
        <authorList>
            <person name="Takarada H."/>
            <person name="Isaki S."/>
            <person name="Hosoyama A."/>
            <person name="Tsuchikane K."/>
            <person name="Katsumata H."/>
            <person name="Baba S."/>
            <person name="Ohji S."/>
            <person name="Yamazaki S."/>
            <person name="Fujita N."/>
        </authorList>
    </citation>
    <scope>NUCLEOTIDE SEQUENCE [LARGE SCALE GENOMIC DNA]</scope>
    <source>
        <strain evidence="7 8">NBRC 16068</strain>
    </source>
</reference>
<keyword evidence="4 7" id="KW-0808">Transferase</keyword>
<dbReference type="GO" id="GO:0008276">
    <property type="term" value="F:protein methyltransferase activity"/>
    <property type="evidence" value="ECO:0007669"/>
    <property type="project" value="InterPro"/>
</dbReference>
<protein>
    <submittedName>
        <fullName evidence="7">Precorrin-6Y C5,15-methyltransferase</fullName>
    </submittedName>
</protein>
<dbReference type="Gene3D" id="3.40.1010.10">
    <property type="entry name" value="Cobalt-precorrin-4 Transmethylase, Domain 1"/>
    <property type="match status" value="1"/>
</dbReference>
<dbReference type="InterPro" id="IPR014008">
    <property type="entry name" value="Cbl_synth_MTase_CbiT"/>
</dbReference>
<evidence type="ECO:0000256" key="3">
    <source>
        <dbReference type="ARBA" id="ARBA00022603"/>
    </source>
</evidence>
<comment type="caution">
    <text evidence="7">The sequence shown here is derived from an EMBL/GenBank/DDBJ whole genome shotgun (WGS) entry which is preliminary data.</text>
</comment>
<dbReference type="eggNOG" id="COG2242">
    <property type="taxonomic scope" value="Bacteria"/>
</dbReference>
<dbReference type="eggNOG" id="COG2241">
    <property type="taxonomic scope" value="Bacteria"/>
</dbReference>
<dbReference type="PANTHER" id="PTHR43182:SF1">
    <property type="entry name" value="COBALT-PRECORRIN-7 C(5)-METHYLTRANSFERASE"/>
    <property type="match status" value="1"/>
</dbReference>
<dbReference type="SUPFAM" id="SSF53790">
    <property type="entry name" value="Tetrapyrrole methylase"/>
    <property type="match status" value="1"/>
</dbReference>
<dbReference type="Pfam" id="PF00590">
    <property type="entry name" value="TP_methylase"/>
    <property type="match status" value="1"/>
</dbReference>
<dbReference type="InterPro" id="IPR000878">
    <property type="entry name" value="4pyrrol_Mease"/>
</dbReference>
<keyword evidence="2" id="KW-0169">Cobalamin biosynthesis</keyword>
<dbReference type="PIRSF" id="PIRSF036428">
    <property type="entry name" value="CobL"/>
    <property type="match status" value="1"/>
</dbReference>
<dbReference type="STRING" id="1108045.GORHZ_120_00080"/>
<keyword evidence="5" id="KW-0949">S-adenosyl-L-methionine</keyword>
<proteinExistence type="predicted"/>
<dbReference type="InterPro" id="IPR035996">
    <property type="entry name" value="4pyrrol_Methylase_sf"/>
</dbReference>
<dbReference type="InterPro" id="IPR006365">
    <property type="entry name" value="Cbl_synth_CobL"/>
</dbReference>
<evidence type="ECO:0000313" key="7">
    <source>
        <dbReference type="EMBL" id="GAB90952.1"/>
    </source>
</evidence>
<dbReference type="GO" id="GO:0032259">
    <property type="term" value="P:methylation"/>
    <property type="evidence" value="ECO:0007669"/>
    <property type="project" value="UniProtKB-KW"/>
</dbReference>
<comment type="pathway">
    <text evidence="1">Cofactor biosynthesis; adenosylcobalamin biosynthesis.</text>
</comment>
<dbReference type="GO" id="GO:0009236">
    <property type="term" value="P:cobalamin biosynthetic process"/>
    <property type="evidence" value="ECO:0007669"/>
    <property type="project" value="UniProtKB-UniPathway"/>
</dbReference>
<dbReference type="UniPathway" id="UPA00148"/>
<evidence type="ECO:0000256" key="1">
    <source>
        <dbReference type="ARBA" id="ARBA00004953"/>
    </source>
</evidence>
<dbReference type="SUPFAM" id="SSF53335">
    <property type="entry name" value="S-adenosyl-L-methionine-dependent methyltransferases"/>
    <property type="match status" value="1"/>
</dbReference>
<dbReference type="InterPro" id="IPR012818">
    <property type="entry name" value="CbiE"/>
</dbReference>
<gene>
    <name evidence="7" type="primary">cobL</name>
    <name evidence="7" type="ORF">GORHZ_120_00080</name>
</gene>
<keyword evidence="3 7" id="KW-0489">Methyltransferase</keyword>
<accession>K6WFK1</accession>
<sequence>MTGRFVVVGIGADGWEGLGSRARDELTRARVVYGSHRQLQLIPAGPAQRCAWTSPMSQHLRQVLNSDPDDDIHILASGDPMFHGVGTTIVRTVGAERVHVIPGVSSASLACARLGWDLADTTILTTVTRDVDTVAAALTDGRDLLVLSRDETTPAAIAGLLNANGFGWSSVAVLEQLGGPDERVVRGVARTWAEPPGDPLNIVAISCVGPRRSTAPGLPDDAFAHDGQLTKQPIRALTVSALAPSHRQLLWDIGSGSGSVAIEWLRAAPTGRVVAFERDIARTDRLLSNARTHAVADRLTVRGTAPDACADAPPPDSVFIGGGLSDEVLTAAWTALMTEGRLVANAVTLENQTLLADWYARHGGSLRRYGIETAAPLGTMTTWRPSLPIVQWVVDKP</sequence>
<dbReference type="InterPro" id="IPR050714">
    <property type="entry name" value="Cobalamin_biosynth_MTase"/>
</dbReference>
<dbReference type="NCBIfam" id="TIGR02469">
    <property type="entry name" value="CbiT"/>
    <property type="match status" value="1"/>
</dbReference>
<dbReference type="InterPro" id="IPR014776">
    <property type="entry name" value="4pyrrole_Mease_sub2"/>
</dbReference>
<evidence type="ECO:0000256" key="2">
    <source>
        <dbReference type="ARBA" id="ARBA00022573"/>
    </source>
</evidence>
<dbReference type="AlphaFoldDB" id="K6WFK1"/>
<feature type="domain" description="Tetrapyrrole methylase" evidence="6">
    <location>
        <begin position="5"/>
        <end position="190"/>
    </location>
</feature>
<dbReference type="NCBIfam" id="TIGR02467">
    <property type="entry name" value="CbiE"/>
    <property type="match status" value="1"/>
</dbReference>
<dbReference type="InterPro" id="IPR014777">
    <property type="entry name" value="4pyrrole_Mease_sub1"/>
</dbReference>
<dbReference type="PANTHER" id="PTHR43182">
    <property type="entry name" value="COBALT-PRECORRIN-6B C(15)-METHYLTRANSFERASE (DECARBOXYLATING)"/>
    <property type="match status" value="1"/>
</dbReference>
<dbReference type="InterPro" id="IPR029063">
    <property type="entry name" value="SAM-dependent_MTases_sf"/>
</dbReference>
<dbReference type="Proteomes" id="UP000008363">
    <property type="component" value="Unassembled WGS sequence"/>
</dbReference>
<evidence type="ECO:0000256" key="5">
    <source>
        <dbReference type="ARBA" id="ARBA00022691"/>
    </source>
</evidence>
<evidence type="ECO:0000256" key="4">
    <source>
        <dbReference type="ARBA" id="ARBA00022679"/>
    </source>
</evidence>
<dbReference type="EMBL" id="BAHC01000120">
    <property type="protein sequence ID" value="GAB90952.1"/>
    <property type="molecule type" value="Genomic_DNA"/>
</dbReference>
<dbReference type="Gene3D" id="3.40.50.150">
    <property type="entry name" value="Vaccinia Virus protein VP39"/>
    <property type="match status" value="1"/>
</dbReference>
<keyword evidence="8" id="KW-1185">Reference proteome</keyword>
<dbReference type="CDD" id="cd11644">
    <property type="entry name" value="Precorrin-6Y-MT"/>
    <property type="match status" value="1"/>
</dbReference>
<dbReference type="Gene3D" id="3.30.950.10">
    <property type="entry name" value="Methyltransferase, Cobalt-precorrin-4 Transmethylase, Domain 2"/>
    <property type="match status" value="1"/>
</dbReference>
<dbReference type="RefSeq" id="WP_006334155.1">
    <property type="nucleotide sequence ID" value="NZ_BAHC01000120.1"/>
</dbReference>
<dbReference type="OrthoDB" id="9787825at2"/>
<evidence type="ECO:0000313" key="8">
    <source>
        <dbReference type="Proteomes" id="UP000008363"/>
    </source>
</evidence>
<evidence type="ECO:0000259" key="6">
    <source>
        <dbReference type="Pfam" id="PF00590"/>
    </source>
</evidence>
<organism evidence="7 8">
    <name type="scientific">Gordonia rhizosphera NBRC 16068</name>
    <dbReference type="NCBI Taxonomy" id="1108045"/>
    <lineage>
        <taxon>Bacteria</taxon>
        <taxon>Bacillati</taxon>
        <taxon>Actinomycetota</taxon>
        <taxon>Actinomycetes</taxon>
        <taxon>Mycobacteriales</taxon>
        <taxon>Gordoniaceae</taxon>
        <taxon>Gordonia</taxon>
    </lineage>
</organism>
<name>K6WFK1_9ACTN</name>